<evidence type="ECO:0000256" key="1">
    <source>
        <dbReference type="SAM" id="Phobius"/>
    </source>
</evidence>
<dbReference type="Pfam" id="PF20082">
    <property type="entry name" value="DUF6476"/>
    <property type="match status" value="1"/>
</dbReference>
<dbReference type="STRING" id="1189325.SAMN04488119_101375"/>
<proteinExistence type="predicted"/>
<dbReference type="AlphaFoldDB" id="A0A1M7SXI1"/>
<evidence type="ECO:0000313" key="3">
    <source>
        <dbReference type="Proteomes" id="UP000184066"/>
    </source>
</evidence>
<dbReference type="Proteomes" id="UP000184066">
    <property type="component" value="Unassembled WGS sequence"/>
</dbReference>
<dbReference type="EMBL" id="FRDL01000003">
    <property type="protein sequence ID" value="SHN63207.1"/>
    <property type="molecule type" value="Genomic_DNA"/>
</dbReference>
<evidence type="ECO:0000313" key="2">
    <source>
        <dbReference type="EMBL" id="SHN63207.1"/>
    </source>
</evidence>
<accession>A0A1M7SXI1</accession>
<gene>
    <name evidence="2" type="ORF">SAMN05216200_103377</name>
</gene>
<feature type="transmembrane region" description="Helical" evidence="1">
    <location>
        <begin position="28"/>
        <end position="49"/>
    </location>
</feature>
<dbReference type="InterPro" id="IPR045519">
    <property type="entry name" value="DUF6476"/>
</dbReference>
<sequence length="127" mass="13671">MTRNLARDPLEEEEEFPEPPRIKALRRAVMGLMLVLALGMALIAATIAWRLTRAAPAGAPAPVRAESLVLPEGAEPLALGGDAAAIMVLTRMPDGAEWLLGLSREDGRELYRVPVRRAPPQDARAGD</sequence>
<organism evidence="2 3">
    <name type="scientific">Oceanicella actignis</name>
    <dbReference type="NCBI Taxonomy" id="1189325"/>
    <lineage>
        <taxon>Bacteria</taxon>
        <taxon>Pseudomonadati</taxon>
        <taxon>Pseudomonadota</taxon>
        <taxon>Alphaproteobacteria</taxon>
        <taxon>Rhodobacterales</taxon>
        <taxon>Paracoccaceae</taxon>
        <taxon>Oceanicella</taxon>
    </lineage>
</organism>
<reference evidence="2 3" key="1">
    <citation type="submission" date="2016-12" db="EMBL/GenBank/DDBJ databases">
        <authorList>
            <person name="Song W.-J."/>
            <person name="Kurnit D.M."/>
        </authorList>
    </citation>
    <scope>NUCLEOTIDE SEQUENCE [LARGE SCALE GENOMIC DNA]</scope>
    <source>
        <strain evidence="2 3">CGMCC 1.10808</strain>
    </source>
</reference>
<keyword evidence="1" id="KW-0472">Membrane</keyword>
<keyword evidence="3" id="KW-1185">Reference proteome</keyword>
<dbReference type="RefSeq" id="WP_072746931.1">
    <property type="nucleotide sequence ID" value="NZ_FOHL01000001.1"/>
</dbReference>
<name>A0A1M7SXI1_9RHOB</name>
<keyword evidence="1" id="KW-1133">Transmembrane helix</keyword>
<keyword evidence="1" id="KW-0812">Transmembrane</keyword>
<protein>
    <submittedName>
        <fullName evidence="2">Uncharacterized protein</fullName>
    </submittedName>
</protein>